<dbReference type="Proteomes" id="UP001500167">
    <property type="component" value="Unassembled WGS sequence"/>
</dbReference>
<sequence length="100" mass="11502">MPTILKIISHELVNKDYLRLNVVSGIQSCGSIDIMYGKINFNIGGKYFFKGMEFIKNVELEYKGEQLVFLFRNGRNLAINCTKEEFSTISKHKDLGNKCF</sequence>
<keyword evidence="2" id="KW-1185">Reference proteome</keyword>
<organism evidence="1 2">
    <name type="scientific">Sphingobacterium ginsenosidimutans</name>
    <dbReference type="NCBI Taxonomy" id="687845"/>
    <lineage>
        <taxon>Bacteria</taxon>
        <taxon>Pseudomonadati</taxon>
        <taxon>Bacteroidota</taxon>
        <taxon>Sphingobacteriia</taxon>
        <taxon>Sphingobacteriales</taxon>
        <taxon>Sphingobacteriaceae</taxon>
        <taxon>Sphingobacterium</taxon>
    </lineage>
</organism>
<evidence type="ECO:0000313" key="1">
    <source>
        <dbReference type="EMBL" id="GAA4178989.1"/>
    </source>
</evidence>
<proteinExistence type="predicted"/>
<name>A0ABP8A6U2_9SPHI</name>
<protein>
    <submittedName>
        <fullName evidence="1">Uncharacterized protein</fullName>
    </submittedName>
</protein>
<dbReference type="EMBL" id="BAAAZK010000007">
    <property type="protein sequence ID" value="GAA4178989.1"/>
    <property type="molecule type" value="Genomic_DNA"/>
</dbReference>
<gene>
    <name evidence="1" type="ORF">GCM10022218_30880</name>
</gene>
<evidence type="ECO:0000313" key="2">
    <source>
        <dbReference type="Proteomes" id="UP001500167"/>
    </source>
</evidence>
<accession>A0ABP8A6U2</accession>
<dbReference type="RefSeq" id="WP_346086805.1">
    <property type="nucleotide sequence ID" value="NZ_BAAAZK010000007.1"/>
</dbReference>
<comment type="caution">
    <text evidence="1">The sequence shown here is derived from an EMBL/GenBank/DDBJ whole genome shotgun (WGS) entry which is preliminary data.</text>
</comment>
<reference evidence="2" key="1">
    <citation type="journal article" date="2019" name="Int. J. Syst. Evol. Microbiol.">
        <title>The Global Catalogue of Microorganisms (GCM) 10K type strain sequencing project: providing services to taxonomists for standard genome sequencing and annotation.</title>
        <authorList>
            <consortium name="The Broad Institute Genomics Platform"/>
            <consortium name="The Broad Institute Genome Sequencing Center for Infectious Disease"/>
            <person name="Wu L."/>
            <person name="Ma J."/>
        </authorList>
    </citation>
    <scope>NUCLEOTIDE SEQUENCE [LARGE SCALE GENOMIC DNA]</scope>
    <source>
        <strain evidence="2">JCM 16722</strain>
    </source>
</reference>